<protein>
    <submittedName>
        <fullName evidence="2">Uncharacterized protein</fullName>
    </submittedName>
</protein>
<evidence type="ECO:0000313" key="2">
    <source>
        <dbReference type="EMBL" id="CAG8982544.1"/>
    </source>
</evidence>
<feature type="compositionally biased region" description="Polar residues" evidence="1">
    <location>
        <begin position="461"/>
        <end position="474"/>
    </location>
</feature>
<feature type="region of interest" description="Disordered" evidence="1">
    <location>
        <begin position="459"/>
        <end position="480"/>
    </location>
</feature>
<gene>
    <name evidence="2" type="ORF">HYALB_00002326</name>
</gene>
<proteinExistence type="predicted"/>
<comment type="caution">
    <text evidence="2">The sequence shown here is derived from an EMBL/GenBank/DDBJ whole genome shotgun (WGS) entry which is preliminary data.</text>
</comment>
<accession>A0A9N9QBX4</accession>
<dbReference type="AlphaFoldDB" id="A0A9N9QBX4"/>
<dbReference type="OrthoDB" id="3545182at2759"/>
<keyword evidence="3" id="KW-1185">Reference proteome</keyword>
<dbReference type="EMBL" id="CAJVRM010000640">
    <property type="protein sequence ID" value="CAG8982544.1"/>
    <property type="molecule type" value="Genomic_DNA"/>
</dbReference>
<evidence type="ECO:0000256" key="1">
    <source>
        <dbReference type="SAM" id="MobiDB-lite"/>
    </source>
</evidence>
<evidence type="ECO:0000313" key="3">
    <source>
        <dbReference type="Proteomes" id="UP000701801"/>
    </source>
</evidence>
<feature type="compositionally biased region" description="Low complexity" evidence="1">
    <location>
        <begin position="68"/>
        <end position="86"/>
    </location>
</feature>
<reference evidence="2" key="1">
    <citation type="submission" date="2021-07" db="EMBL/GenBank/DDBJ databases">
        <authorList>
            <person name="Durling M."/>
        </authorList>
    </citation>
    <scope>NUCLEOTIDE SEQUENCE</scope>
</reference>
<dbReference type="Proteomes" id="UP000701801">
    <property type="component" value="Unassembled WGS sequence"/>
</dbReference>
<feature type="compositionally biased region" description="Basic and acidic residues" evidence="1">
    <location>
        <begin position="34"/>
        <end position="45"/>
    </location>
</feature>
<sequence length="884" mass="100238">MPPLTRSRKAPAVADKPLAKPNPSKTASTIPAKRGSDNTSTKDGETASLVLPKAKRVAFSDKTNLPGKAQAKSTKSASKPPKSNTAQNGDTTGKAPQWAWDVHGRWELRADSPADYSRLHREFDVSDEGKGPMYLTIRSSSTKGEKRQMWAEVEFGALQGVIRFCPVPKDQNAWPENVTEFEKACDSEGCWPGPDPIGQTHWLTRGRSLDVRTNHTHNADQFQTECTFKQDEDGRLNLASFFFLESGPLHFYGFKLDGEVPPFQDHRDLFDRWDYYEYSNDIRMRPYYSRDGPWDITGDWYVWSHDIKDNKAGKQLWAISKFGSFQGIIRFCDWDGSARRSFEEKCFLAEDVQVAREPNGIPRWSTRWRATSVDTGAKEGPSDTDFGSFTFCRSYDRDLQVQGHFTRGDNKTTLNFHAYRDRHTHLSGIDYADVVIPQASGTSVHEMWACHGDVQLGETRGQGSRVESQGSVASDSIPPEDRRLVDQGSIPVQRLDSSMPRLEAHAQPILKAPEVFWDVEGQYTLKSASHHKVDTTNFHLKMYYYRHCSPCQLYGEFDFGDLKGIMRHCPLTAKEDSTNCTASEFSKFCDLDTGVKPGLRNSTWVTNWRGIDGGMRQNRKLGGTPAERKKTELYFVHDPVSSTLDFTVIDIEFCMIYIKQRWDDLEYNPFEDNMVSQPRSYTAFAPVATADGASSTRKTTSASAASSATSSELIDMPPAGVWDVTGEWIIQAPHLAEFLGLPKTTEMNWTIHMDNIKSKHHERQLWAKFSLGDKFQGTARLCPQIHRPATLKKFEKCCVLKSGYWPSNIHNKWFMRWRGAVDSQPKRGSDDDQTQVEFGTTGKLTIGIVMIYDFIPFALEGYKLRDVIRPEVEDSVDTCWENYR</sequence>
<feature type="region of interest" description="Disordered" evidence="1">
    <location>
        <begin position="1"/>
        <end position="96"/>
    </location>
</feature>
<organism evidence="2 3">
    <name type="scientific">Hymenoscyphus albidus</name>
    <dbReference type="NCBI Taxonomy" id="595503"/>
    <lineage>
        <taxon>Eukaryota</taxon>
        <taxon>Fungi</taxon>
        <taxon>Dikarya</taxon>
        <taxon>Ascomycota</taxon>
        <taxon>Pezizomycotina</taxon>
        <taxon>Leotiomycetes</taxon>
        <taxon>Helotiales</taxon>
        <taxon>Helotiaceae</taxon>
        <taxon>Hymenoscyphus</taxon>
    </lineage>
</organism>
<name>A0A9N9QBX4_9HELO</name>